<dbReference type="EMBL" id="JAULSN010000007">
    <property type="protein sequence ID" value="KAK3366648.1"/>
    <property type="molecule type" value="Genomic_DNA"/>
</dbReference>
<gene>
    <name evidence="1" type="ORF">B0T24DRAFT_512522</name>
</gene>
<keyword evidence="2" id="KW-1185">Reference proteome</keyword>
<reference evidence="1" key="1">
    <citation type="journal article" date="2023" name="Mol. Phylogenet. Evol.">
        <title>Genome-scale phylogeny and comparative genomics of the fungal order Sordariales.</title>
        <authorList>
            <person name="Hensen N."/>
            <person name="Bonometti L."/>
            <person name="Westerberg I."/>
            <person name="Brannstrom I.O."/>
            <person name="Guillou S."/>
            <person name="Cros-Aarteil S."/>
            <person name="Calhoun S."/>
            <person name="Haridas S."/>
            <person name="Kuo A."/>
            <person name="Mondo S."/>
            <person name="Pangilinan J."/>
            <person name="Riley R."/>
            <person name="LaButti K."/>
            <person name="Andreopoulos B."/>
            <person name="Lipzen A."/>
            <person name="Chen C."/>
            <person name="Yan M."/>
            <person name="Daum C."/>
            <person name="Ng V."/>
            <person name="Clum A."/>
            <person name="Steindorff A."/>
            <person name="Ohm R.A."/>
            <person name="Martin F."/>
            <person name="Silar P."/>
            <person name="Natvig D.O."/>
            <person name="Lalanne C."/>
            <person name="Gautier V."/>
            <person name="Ament-Velasquez S.L."/>
            <person name="Kruys A."/>
            <person name="Hutchinson M.I."/>
            <person name="Powell A.J."/>
            <person name="Barry K."/>
            <person name="Miller A.N."/>
            <person name="Grigoriev I.V."/>
            <person name="Debuchy R."/>
            <person name="Gladieux P."/>
            <person name="Hiltunen Thoren M."/>
            <person name="Johannesson H."/>
        </authorList>
    </citation>
    <scope>NUCLEOTIDE SEQUENCE</scope>
    <source>
        <strain evidence="1">CBS 958.72</strain>
    </source>
</reference>
<proteinExistence type="predicted"/>
<reference evidence="1" key="2">
    <citation type="submission" date="2023-06" db="EMBL/GenBank/DDBJ databases">
        <authorList>
            <consortium name="Lawrence Berkeley National Laboratory"/>
            <person name="Haridas S."/>
            <person name="Hensen N."/>
            <person name="Bonometti L."/>
            <person name="Westerberg I."/>
            <person name="Brannstrom I.O."/>
            <person name="Guillou S."/>
            <person name="Cros-Aarteil S."/>
            <person name="Calhoun S."/>
            <person name="Kuo A."/>
            <person name="Mondo S."/>
            <person name="Pangilinan J."/>
            <person name="Riley R."/>
            <person name="Labutti K."/>
            <person name="Andreopoulos B."/>
            <person name="Lipzen A."/>
            <person name="Chen C."/>
            <person name="Yanf M."/>
            <person name="Daum C."/>
            <person name="Ng V."/>
            <person name="Clum A."/>
            <person name="Steindorff A."/>
            <person name="Ohm R."/>
            <person name="Martin F."/>
            <person name="Silar P."/>
            <person name="Natvig D."/>
            <person name="Lalanne C."/>
            <person name="Gautier V."/>
            <person name="Ament-Velasquez S.L."/>
            <person name="Kruys A."/>
            <person name="Hutchinson M.I."/>
            <person name="Powell A.J."/>
            <person name="Barry K."/>
            <person name="Miller A.N."/>
            <person name="Grigoriev I.V."/>
            <person name="Debuchy R."/>
            <person name="Gladieux P."/>
            <person name="Thoren M.H."/>
            <person name="Johannesson H."/>
        </authorList>
    </citation>
    <scope>NUCLEOTIDE SEQUENCE</scope>
    <source>
        <strain evidence="1">CBS 958.72</strain>
    </source>
</reference>
<evidence type="ECO:0000313" key="1">
    <source>
        <dbReference type="EMBL" id="KAK3366648.1"/>
    </source>
</evidence>
<accession>A0AAE0JYD7</accession>
<organism evidence="1 2">
    <name type="scientific">Lasiosphaeria ovina</name>
    <dbReference type="NCBI Taxonomy" id="92902"/>
    <lineage>
        <taxon>Eukaryota</taxon>
        <taxon>Fungi</taxon>
        <taxon>Dikarya</taxon>
        <taxon>Ascomycota</taxon>
        <taxon>Pezizomycotina</taxon>
        <taxon>Sordariomycetes</taxon>
        <taxon>Sordariomycetidae</taxon>
        <taxon>Sordariales</taxon>
        <taxon>Lasiosphaeriaceae</taxon>
        <taxon>Lasiosphaeria</taxon>
    </lineage>
</organism>
<comment type="caution">
    <text evidence="1">The sequence shown here is derived from an EMBL/GenBank/DDBJ whole genome shotgun (WGS) entry which is preliminary data.</text>
</comment>
<dbReference type="AlphaFoldDB" id="A0AAE0JYD7"/>
<feature type="non-terminal residue" evidence="1">
    <location>
        <position position="1"/>
    </location>
</feature>
<name>A0AAE0JYD7_9PEZI</name>
<protein>
    <submittedName>
        <fullName evidence="1">Uncharacterized protein</fullName>
    </submittedName>
</protein>
<feature type="non-terminal residue" evidence="1">
    <location>
        <position position="59"/>
    </location>
</feature>
<sequence length="59" mass="6759">VMLALEMARESPEADCDAKIRALLDDALAEVMGRVRGAPDTYVMRRDEFSVFNFFQSRF</sequence>
<evidence type="ECO:0000313" key="2">
    <source>
        <dbReference type="Proteomes" id="UP001287356"/>
    </source>
</evidence>
<dbReference type="Proteomes" id="UP001287356">
    <property type="component" value="Unassembled WGS sequence"/>
</dbReference>